<dbReference type="SUPFAM" id="SSF52540">
    <property type="entry name" value="P-loop containing nucleoside triphosphate hydrolases"/>
    <property type="match status" value="1"/>
</dbReference>
<organism evidence="14 15">
    <name type="scientific">Wigglesworthia glossinidia endosymbiont of Glossina morsitans morsitans</name>
    <name type="common">Yale colony</name>
    <dbReference type="NCBI Taxonomy" id="1142511"/>
    <lineage>
        <taxon>Bacteria</taxon>
        <taxon>Pseudomonadati</taxon>
        <taxon>Pseudomonadota</taxon>
        <taxon>Gammaproteobacteria</taxon>
        <taxon>Enterobacterales</taxon>
        <taxon>Erwiniaceae</taxon>
        <taxon>Wigglesworthia</taxon>
    </lineage>
</organism>
<dbReference type="InterPro" id="IPR017665">
    <property type="entry name" value="Guanylate_kinase"/>
</dbReference>
<dbReference type="RefSeq" id="WP_014354131.1">
    <property type="nucleotide sequence ID" value="NC_016893.1"/>
</dbReference>
<dbReference type="PROSITE" id="PS00856">
    <property type="entry name" value="GUANYLATE_KINASE_1"/>
    <property type="match status" value="1"/>
</dbReference>
<dbReference type="InterPro" id="IPR027417">
    <property type="entry name" value="P-loop_NTPase"/>
</dbReference>
<dbReference type="Gene3D" id="3.40.50.300">
    <property type="entry name" value="P-loop containing nucleotide triphosphate hydrolases"/>
    <property type="match status" value="1"/>
</dbReference>
<feature type="domain" description="Guanylate kinase-like" evidence="13">
    <location>
        <begin position="4"/>
        <end position="188"/>
    </location>
</feature>
<comment type="similarity">
    <text evidence="3">Belongs to the guanylate kinase family.</text>
</comment>
<dbReference type="InterPro" id="IPR008145">
    <property type="entry name" value="GK/Ca_channel_bsu"/>
</dbReference>
<sequence>MLKNISFIISAPSGTGKSSLIQSFLKTNLGHNFRLITSYTTRNIRSEEIHGKDYFFISKSNFKKMIIEKNFLEYTYIFGNYYGTPLKNVNNQINNGFHILFDTDFYGMQKIKQYIPTSISVFILPPSLQELENRLKNRNNKKEIKKYTNLKIRINQAKIDVQFCNKYDFILVNENFNQTLNDFKCIISIKKFQLLKYKQYIKNIINQILKN</sequence>
<keyword evidence="7" id="KW-0808">Transferase</keyword>
<dbReference type="AlphaFoldDB" id="H6Q5Z6"/>
<evidence type="ECO:0000256" key="1">
    <source>
        <dbReference type="ARBA" id="ARBA00003531"/>
    </source>
</evidence>
<comment type="function">
    <text evidence="1">Essential for recycling GMP and indirectly, cGMP.</text>
</comment>
<evidence type="ECO:0000256" key="2">
    <source>
        <dbReference type="ARBA" id="ARBA00004496"/>
    </source>
</evidence>
<dbReference type="GO" id="GO:0005829">
    <property type="term" value="C:cytosol"/>
    <property type="evidence" value="ECO:0007669"/>
    <property type="project" value="TreeGrafter"/>
</dbReference>
<dbReference type="OrthoDB" id="9808150at2"/>
<dbReference type="Proteomes" id="UP000009061">
    <property type="component" value="Chromosome"/>
</dbReference>
<evidence type="ECO:0000256" key="8">
    <source>
        <dbReference type="ARBA" id="ARBA00022741"/>
    </source>
</evidence>
<dbReference type="PANTHER" id="PTHR23117">
    <property type="entry name" value="GUANYLATE KINASE-RELATED"/>
    <property type="match status" value="1"/>
</dbReference>
<evidence type="ECO:0000256" key="9">
    <source>
        <dbReference type="ARBA" id="ARBA00022777"/>
    </source>
</evidence>
<dbReference type="PROSITE" id="PS50052">
    <property type="entry name" value="GUANYLATE_KINASE_2"/>
    <property type="match status" value="1"/>
</dbReference>
<evidence type="ECO:0000256" key="3">
    <source>
        <dbReference type="ARBA" id="ARBA00005790"/>
    </source>
</evidence>
<evidence type="ECO:0000259" key="13">
    <source>
        <dbReference type="PROSITE" id="PS50052"/>
    </source>
</evidence>
<dbReference type="CDD" id="cd00071">
    <property type="entry name" value="GMPK"/>
    <property type="match status" value="1"/>
</dbReference>
<dbReference type="PANTHER" id="PTHR23117:SF13">
    <property type="entry name" value="GUANYLATE KINASE"/>
    <property type="match status" value="1"/>
</dbReference>
<dbReference type="InterPro" id="IPR020590">
    <property type="entry name" value="Guanylate_kinase_CS"/>
</dbReference>
<evidence type="ECO:0000256" key="11">
    <source>
        <dbReference type="ARBA" id="ARBA00030128"/>
    </source>
</evidence>
<dbReference type="eggNOG" id="COG0194">
    <property type="taxonomic scope" value="Bacteria"/>
</dbReference>
<dbReference type="KEGG" id="wgl:WIGMOR_0358"/>
<keyword evidence="6" id="KW-0963">Cytoplasm</keyword>
<dbReference type="EC" id="2.7.4.8" evidence="4"/>
<dbReference type="EMBL" id="CP003315">
    <property type="protein sequence ID" value="AFA41192.1"/>
    <property type="molecule type" value="Genomic_DNA"/>
</dbReference>
<dbReference type="NCBIfam" id="TIGR03263">
    <property type="entry name" value="guanyl_kin"/>
    <property type="match status" value="1"/>
</dbReference>
<evidence type="ECO:0000313" key="14">
    <source>
        <dbReference type="EMBL" id="AFA41192.1"/>
    </source>
</evidence>
<evidence type="ECO:0000256" key="12">
    <source>
        <dbReference type="ARBA" id="ARBA00048594"/>
    </source>
</evidence>
<gene>
    <name evidence="14" type="primary">gmk</name>
    <name evidence="14" type="ORF">WIGMOR_0358</name>
</gene>
<evidence type="ECO:0000256" key="10">
    <source>
        <dbReference type="ARBA" id="ARBA00022840"/>
    </source>
</evidence>
<keyword evidence="10" id="KW-0067">ATP-binding</keyword>
<dbReference type="Gene3D" id="3.30.63.10">
    <property type="entry name" value="Guanylate Kinase phosphate binding domain"/>
    <property type="match status" value="1"/>
</dbReference>
<comment type="catalytic activity">
    <reaction evidence="12">
        <text>GMP + ATP = GDP + ADP</text>
        <dbReference type="Rhea" id="RHEA:20780"/>
        <dbReference type="ChEBI" id="CHEBI:30616"/>
        <dbReference type="ChEBI" id="CHEBI:58115"/>
        <dbReference type="ChEBI" id="CHEBI:58189"/>
        <dbReference type="ChEBI" id="CHEBI:456216"/>
        <dbReference type="EC" id="2.7.4.8"/>
    </reaction>
</comment>
<dbReference type="FunFam" id="3.30.63.10:FF:000005">
    <property type="entry name" value="Guanylate kinase"/>
    <property type="match status" value="1"/>
</dbReference>
<evidence type="ECO:0000256" key="7">
    <source>
        <dbReference type="ARBA" id="ARBA00022679"/>
    </source>
</evidence>
<evidence type="ECO:0000313" key="15">
    <source>
        <dbReference type="Proteomes" id="UP000009061"/>
    </source>
</evidence>
<dbReference type="SMART" id="SM00072">
    <property type="entry name" value="GuKc"/>
    <property type="match status" value="1"/>
</dbReference>
<dbReference type="STRING" id="1142511.WIGMOR_0358"/>
<keyword evidence="8" id="KW-0547">Nucleotide-binding</keyword>
<comment type="subcellular location">
    <subcellularLocation>
        <location evidence="2">Cytoplasm</location>
    </subcellularLocation>
</comment>
<dbReference type="HOGENOM" id="CLU_001715_1_2_6"/>
<dbReference type="InterPro" id="IPR008144">
    <property type="entry name" value="Guanylate_kin-like_dom"/>
</dbReference>
<name>H6Q5Z6_WIGGL</name>
<keyword evidence="15" id="KW-1185">Reference proteome</keyword>
<proteinExistence type="inferred from homology"/>
<evidence type="ECO:0000256" key="4">
    <source>
        <dbReference type="ARBA" id="ARBA00012961"/>
    </source>
</evidence>
<keyword evidence="9 14" id="KW-0418">Kinase</keyword>
<dbReference type="GO" id="GO:0004385">
    <property type="term" value="F:GMP kinase activity"/>
    <property type="evidence" value="ECO:0007669"/>
    <property type="project" value="UniProtKB-EC"/>
</dbReference>
<accession>H6Q5Z6</accession>
<evidence type="ECO:0000256" key="5">
    <source>
        <dbReference type="ARBA" id="ARBA00016296"/>
    </source>
</evidence>
<evidence type="ECO:0000256" key="6">
    <source>
        <dbReference type="ARBA" id="ARBA00022490"/>
    </source>
</evidence>
<dbReference type="Pfam" id="PF00625">
    <property type="entry name" value="Guanylate_kin"/>
    <property type="match status" value="1"/>
</dbReference>
<protein>
    <recommendedName>
        <fullName evidence="5">Guanylate kinase</fullName>
        <ecNumber evidence="4">2.7.4.8</ecNumber>
    </recommendedName>
    <alternativeName>
        <fullName evidence="11">GMP kinase</fullName>
    </alternativeName>
</protein>
<reference evidence="14 15" key="1">
    <citation type="journal article" date="2012" name="MBio">
        <title>Insight into the transmission biology and species-specific functional capabilities of tsetse (Diptera: glossinidae) obligate symbiont wigglesworthia.</title>
        <authorList>
            <person name="Rio R.V."/>
            <person name="Symula R.E."/>
            <person name="Wang J."/>
            <person name="Lohs C."/>
            <person name="Wu Y.N."/>
            <person name="Snyder A.K."/>
            <person name="Bjornson R.D."/>
            <person name="Oshima K."/>
            <person name="Biehl B.S."/>
            <person name="Perna N.T."/>
            <person name="Hattori M."/>
            <person name="Aksoy S."/>
        </authorList>
    </citation>
    <scope>NUCLEOTIDE SEQUENCE [LARGE SCALE GENOMIC DNA]</scope>
    <source>
        <strain evidence="14">WGM</strain>
    </source>
</reference>
<dbReference type="GO" id="GO:0005524">
    <property type="term" value="F:ATP binding"/>
    <property type="evidence" value="ECO:0007669"/>
    <property type="project" value="UniProtKB-KW"/>
</dbReference>